<evidence type="ECO:0000313" key="2">
    <source>
        <dbReference type="EMBL" id="EST18959.1"/>
    </source>
</evidence>
<dbReference type="PATRIC" id="fig|1352936.5.peg.9213"/>
<dbReference type="STRING" id="1352936.M878_44390"/>
<gene>
    <name evidence="2" type="ORF">M878_44390</name>
</gene>
<dbReference type="HOGENOM" id="CLU_076823_1_0_11"/>
<dbReference type="Gene3D" id="2.60.120.700">
    <property type="entry name" value="Peptidase G1"/>
    <property type="match status" value="1"/>
</dbReference>
<dbReference type="InterPro" id="IPR038656">
    <property type="entry name" value="Peptidase_G1_sf"/>
</dbReference>
<dbReference type="InterPro" id="IPR013320">
    <property type="entry name" value="ConA-like_dom_sf"/>
</dbReference>
<accession>V6JQ26</accession>
<dbReference type="GO" id="GO:0006508">
    <property type="term" value="P:proteolysis"/>
    <property type="evidence" value="ECO:0007669"/>
    <property type="project" value="InterPro"/>
</dbReference>
<name>V6JQ26_STRRC</name>
<sequence length="258" mass="27131">MRPSGKLGICLAPVIMTASLLGAGMPATAAADPLVLNPASPDSTGATSPNWFGYAASGGGYSSVESTWTQSPVDCSRGDGSVVFWVGLDGWGSRTVEQTGTGADCQNGRADYYAWWETYPDNPINPYNDPVKPGDTFYAKVTYQGGTNYELYIEDKTAGWREDQVVQGASGASNASAEVVGETPGYSGGRYASLPDFSTENFTGSLVDGKPIGEMNARRIDLARNGDTLATTSDLSNGTDFAVSWQANSLAARSRAVR</sequence>
<dbReference type="GO" id="GO:0070007">
    <property type="term" value="F:glutamic-type endopeptidase activity"/>
    <property type="evidence" value="ECO:0007669"/>
    <property type="project" value="InterPro"/>
</dbReference>
<dbReference type="Proteomes" id="UP000017984">
    <property type="component" value="Chromosome"/>
</dbReference>
<evidence type="ECO:0000256" key="1">
    <source>
        <dbReference type="SAM" id="SignalP"/>
    </source>
</evidence>
<proteinExistence type="predicted"/>
<organism evidence="2 3">
    <name type="scientific">Streptomyces roseochromogenus subsp. oscitans DS 12.976</name>
    <dbReference type="NCBI Taxonomy" id="1352936"/>
    <lineage>
        <taxon>Bacteria</taxon>
        <taxon>Bacillati</taxon>
        <taxon>Actinomycetota</taxon>
        <taxon>Actinomycetes</taxon>
        <taxon>Kitasatosporales</taxon>
        <taxon>Streptomycetaceae</taxon>
        <taxon>Streptomyces</taxon>
    </lineage>
</organism>
<evidence type="ECO:0000313" key="3">
    <source>
        <dbReference type="Proteomes" id="UP000017984"/>
    </source>
</evidence>
<dbReference type="OrthoDB" id="2630173at2"/>
<feature type="chain" id="PRO_5004747756" description="Peptidase A4 family protein" evidence="1">
    <location>
        <begin position="30"/>
        <end position="258"/>
    </location>
</feature>
<reference evidence="2 3" key="1">
    <citation type="journal article" date="2014" name="Genome Announc.">
        <title>Draft Genome Sequence of Streptomyces roseochromogenes subsp. oscitans DS 12.976, Producer of the Aminocoumarin Antibiotic Clorobiocin.</title>
        <authorList>
            <person name="Ruckert C."/>
            <person name="Kalinowski J."/>
            <person name="Heide L."/>
            <person name="Apel A.K."/>
        </authorList>
    </citation>
    <scope>NUCLEOTIDE SEQUENCE [LARGE SCALE GENOMIC DNA]</scope>
    <source>
        <strain evidence="2 3">DS 12.976</strain>
    </source>
</reference>
<dbReference type="PANTHER" id="PTHR37536">
    <property type="entry name" value="PUTATIVE (AFU_ORTHOLOGUE AFUA_3G02970)-RELATED"/>
    <property type="match status" value="1"/>
</dbReference>
<protein>
    <recommendedName>
        <fullName evidence="4">Peptidase A4 family protein</fullName>
    </recommendedName>
</protein>
<dbReference type="EMBL" id="AWQX01000386">
    <property type="protein sequence ID" value="EST18959.1"/>
    <property type="molecule type" value="Genomic_DNA"/>
</dbReference>
<keyword evidence="1" id="KW-0732">Signal</keyword>
<dbReference type="PANTHER" id="PTHR37536:SF1">
    <property type="entry name" value="ASPERGILLOPEPSIN, PUTAITVE (AFU_ORTHOLOGUE AFUA_7G01200)"/>
    <property type="match status" value="1"/>
</dbReference>
<dbReference type="Pfam" id="PF01828">
    <property type="entry name" value="Peptidase_A4"/>
    <property type="match status" value="1"/>
</dbReference>
<dbReference type="RefSeq" id="WP_023553688.1">
    <property type="nucleotide sequence ID" value="NZ_CM002285.1"/>
</dbReference>
<dbReference type="CDD" id="cd13426">
    <property type="entry name" value="Peptidase_G1"/>
    <property type="match status" value="1"/>
</dbReference>
<dbReference type="AlphaFoldDB" id="V6JQ26"/>
<keyword evidence="3" id="KW-1185">Reference proteome</keyword>
<comment type="caution">
    <text evidence="2">The sequence shown here is derived from an EMBL/GenBank/DDBJ whole genome shotgun (WGS) entry which is preliminary data.</text>
</comment>
<evidence type="ECO:0008006" key="4">
    <source>
        <dbReference type="Google" id="ProtNLM"/>
    </source>
</evidence>
<dbReference type="SUPFAM" id="SSF49899">
    <property type="entry name" value="Concanavalin A-like lectins/glucanases"/>
    <property type="match status" value="1"/>
</dbReference>
<dbReference type="InterPro" id="IPR000250">
    <property type="entry name" value="Peptidase_G1"/>
</dbReference>
<feature type="signal peptide" evidence="1">
    <location>
        <begin position="1"/>
        <end position="29"/>
    </location>
</feature>